<name>A0A2A8BNZ4_9BACI</name>
<dbReference type="Proteomes" id="UP000220621">
    <property type="component" value="Unassembled WGS sequence"/>
</dbReference>
<accession>A0A2A8BNZ4</accession>
<protein>
    <submittedName>
        <fullName evidence="1">Uncharacterized protein</fullName>
    </submittedName>
</protein>
<evidence type="ECO:0000313" key="1">
    <source>
        <dbReference type="EMBL" id="PEM55828.1"/>
    </source>
</evidence>
<organism evidence="1 2">
    <name type="scientific">Bacillus wiedmannii</name>
    <dbReference type="NCBI Taxonomy" id="1890302"/>
    <lineage>
        <taxon>Bacteria</taxon>
        <taxon>Bacillati</taxon>
        <taxon>Bacillota</taxon>
        <taxon>Bacilli</taxon>
        <taxon>Bacillales</taxon>
        <taxon>Bacillaceae</taxon>
        <taxon>Bacillus</taxon>
        <taxon>Bacillus cereus group</taxon>
    </lineage>
</organism>
<sequence>MGLTKPQQIGSNFDGNITLTSALPAGNNKIGNVGVTGAVEVSKLPNVGINGEVTTVSKENVGFYSFNEAVTTTEVSLTPAKKLSQIVYISNDGDSDLLVGLNVATSTSQKGDNAVIVLKAGEVIDNISVSVTSIKLKRSAGNGIARLLGV</sequence>
<proteinExistence type="predicted"/>
<gene>
    <name evidence="1" type="ORF">CN611_13225</name>
</gene>
<evidence type="ECO:0000313" key="2">
    <source>
        <dbReference type="Proteomes" id="UP000220621"/>
    </source>
</evidence>
<reference evidence="1 2" key="1">
    <citation type="submission" date="2017-09" db="EMBL/GenBank/DDBJ databases">
        <title>Large-scale bioinformatics analysis of Bacillus genomes uncovers conserved roles of natural products in bacterial physiology.</title>
        <authorList>
            <consortium name="Agbiome Team Llc"/>
            <person name="Bleich R.M."/>
            <person name="Grubbs K.J."/>
            <person name="Santa Maria K.C."/>
            <person name="Allen S.E."/>
            <person name="Farag S."/>
            <person name="Shank E.A."/>
            <person name="Bowers A."/>
        </authorList>
    </citation>
    <scope>NUCLEOTIDE SEQUENCE [LARGE SCALE GENOMIC DNA]</scope>
    <source>
        <strain evidence="1 2">AFS010764</strain>
    </source>
</reference>
<comment type="caution">
    <text evidence="1">The sequence shown here is derived from an EMBL/GenBank/DDBJ whole genome shotgun (WGS) entry which is preliminary data.</text>
</comment>
<dbReference type="AlphaFoldDB" id="A0A2A8BNZ4"/>
<dbReference type="RefSeq" id="WP_098102496.1">
    <property type="nucleotide sequence ID" value="NZ_NUDL01000035.1"/>
</dbReference>
<dbReference type="EMBL" id="NUDL01000035">
    <property type="protein sequence ID" value="PEM55828.1"/>
    <property type="molecule type" value="Genomic_DNA"/>
</dbReference>